<evidence type="ECO:0000313" key="16">
    <source>
        <dbReference type="EMBL" id="SVP95090.1"/>
    </source>
</evidence>
<dbReference type="EMBL" id="UIVT01000004">
    <property type="protein sequence ID" value="SVP95090.1"/>
    <property type="molecule type" value="Genomic_DNA"/>
</dbReference>
<dbReference type="PANTHER" id="PTHR11964">
    <property type="entry name" value="S-ADENOSYLMETHIONINE SYNTHETASE"/>
    <property type="match status" value="1"/>
</dbReference>
<feature type="domain" description="S-adenosylmethionine synthetase N-terminal" evidence="13">
    <location>
        <begin position="14"/>
        <end position="111"/>
    </location>
</feature>
<evidence type="ECO:0000259" key="15">
    <source>
        <dbReference type="Pfam" id="PF02773"/>
    </source>
</evidence>
<gene>
    <name evidence="16" type="ORF">TAT_000380200</name>
    <name evidence="17" type="ORF">TAV_000380100</name>
</gene>
<dbReference type="FunFam" id="3.30.300.10:FF:000011">
    <property type="entry name" value="S-adenosylmethionine synthase"/>
    <property type="match status" value="1"/>
</dbReference>
<reference evidence="16" key="1">
    <citation type="submission" date="2018-07" db="EMBL/GenBank/DDBJ databases">
        <authorList>
            <person name="Quirk P.G."/>
            <person name="Krulwich T.A."/>
        </authorList>
    </citation>
    <scope>NUCLEOTIDE SEQUENCE</scope>
    <source>
        <strain evidence="16">Anand</strain>
    </source>
</reference>
<evidence type="ECO:0000256" key="2">
    <source>
        <dbReference type="ARBA" id="ARBA00009685"/>
    </source>
</evidence>
<dbReference type="AlphaFoldDB" id="A0A3B0N5C7"/>
<dbReference type="InterPro" id="IPR022630">
    <property type="entry name" value="S-AdoMet_synt_C"/>
</dbReference>
<evidence type="ECO:0000256" key="12">
    <source>
        <dbReference type="RuleBase" id="RU004462"/>
    </source>
</evidence>
<proteinExistence type="inferred from homology"/>
<dbReference type="InterPro" id="IPR022629">
    <property type="entry name" value="S-AdoMet_synt_central"/>
</dbReference>
<comment type="cofactor">
    <cofactor evidence="11">
        <name>Mg(2+)</name>
        <dbReference type="ChEBI" id="CHEBI:18420"/>
    </cofactor>
    <text evidence="11">Binds 2 magnesium ions per subunit. The magnesium ions interact primarily with the substrate.</text>
</comment>
<keyword evidence="5 11" id="KW-0808">Transferase</keyword>
<comment type="cofactor">
    <cofactor evidence="11">
        <name>K(+)</name>
        <dbReference type="ChEBI" id="CHEBI:29103"/>
    </cofactor>
    <text evidence="11">Binds 1 potassium ion per subunit. The potassium ion interacts primarily with the substrate.</text>
</comment>
<evidence type="ECO:0000256" key="6">
    <source>
        <dbReference type="ARBA" id="ARBA00022723"/>
    </source>
</evidence>
<keyword evidence="4 11" id="KW-0554">One-carbon metabolism</keyword>
<evidence type="ECO:0000259" key="13">
    <source>
        <dbReference type="Pfam" id="PF00438"/>
    </source>
</evidence>
<evidence type="ECO:0000256" key="3">
    <source>
        <dbReference type="ARBA" id="ARBA00022490"/>
    </source>
</evidence>
<evidence type="ECO:0000256" key="7">
    <source>
        <dbReference type="ARBA" id="ARBA00022741"/>
    </source>
</evidence>
<evidence type="ECO:0000313" key="17">
    <source>
        <dbReference type="EMBL" id="SVP95636.1"/>
    </source>
</evidence>
<dbReference type="PROSITE" id="PS00376">
    <property type="entry name" value="ADOMET_SYNTHASE_1"/>
    <property type="match status" value="1"/>
</dbReference>
<comment type="function">
    <text evidence="11">Catalyzes the formation of S-adenosylmethionine from methionine and ATP.</text>
</comment>
<dbReference type="Pfam" id="PF02773">
    <property type="entry name" value="S-AdoMet_synt_C"/>
    <property type="match status" value="1"/>
</dbReference>
<dbReference type="InterPro" id="IPR022628">
    <property type="entry name" value="S-AdoMet_synt_N"/>
</dbReference>
<organism evidence="16">
    <name type="scientific">Theileria annulata</name>
    <dbReference type="NCBI Taxonomy" id="5874"/>
    <lineage>
        <taxon>Eukaryota</taxon>
        <taxon>Sar</taxon>
        <taxon>Alveolata</taxon>
        <taxon>Apicomplexa</taxon>
        <taxon>Aconoidasida</taxon>
        <taxon>Piroplasmida</taxon>
        <taxon>Theileriidae</taxon>
        <taxon>Theileria</taxon>
    </lineage>
</organism>
<evidence type="ECO:0000256" key="5">
    <source>
        <dbReference type="ARBA" id="ARBA00022679"/>
    </source>
</evidence>
<evidence type="ECO:0000259" key="14">
    <source>
        <dbReference type="Pfam" id="PF02772"/>
    </source>
</evidence>
<dbReference type="InterPro" id="IPR022631">
    <property type="entry name" value="ADOMET_SYNTHASE_CS"/>
</dbReference>
<dbReference type="Gene3D" id="3.30.300.10">
    <property type="match status" value="3"/>
</dbReference>
<keyword evidence="9 11" id="KW-0460">Magnesium</keyword>
<dbReference type="VEuPathDB" id="PiroplasmaDB:TA11070"/>
<keyword evidence="10 11" id="KW-0630">Potassium</keyword>
<evidence type="ECO:0000256" key="11">
    <source>
        <dbReference type="RuleBase" id="RU000541"/>
    </source>
</evidence>
<dbReference type="CDD" id="cd18079">
    <property type="entry name" value="S-AdoMet_synt"/>
    <property type="match status" value="1"/>
</dbReference>
<keyword evidence="6 11" id="KW-0479">Metal-binding</keyword>
<dbReference type="UniPathway" id="UPA00315">
    <property type="reaction ID" value="UER00080"/>
</dbReference>
<dbReference type="GO" id="GO:0005524">
    <property type="term" value="F:ATP binding"/>
    <property type="evidence" value="ECO:0007669"/>
    <property type="project" value="UniProtKB-KW"/>
</dbReference>
<feature type="domain" description="S-adenosylmethionine synthetase C-terminal" evidence="15">
    <location>
        <begin position="249"/>
        <end position="390"/>
    </location>
</feature>
<dbReference type="NCBIfam" id="TIGR01034">
    <property type="entry name" value="metK"/>
    <property type="match status" value="1"/>
</dbReference>
<dbReference type="GO" id="GO:0006556">
    <property type="term" value="P:S-adenosylmethionine biosynthetic process"/>
    <property type="evidence" value="ECO:0007669"/>
    <property type="project" value="UniProtKB-UniPathway"/>
</dbReference>
<protein>
    <recommendedName>
        <fullName evidence="11">S-adenosylmethionine synthase</fullName>
        <ecNumber evidence="11">2.5.1.6</ecNumber>
    </recommendedName>
</protein>
<keyword evidence="7 11" id="KW-0547">Nucleotide-binding</keyword>
<dbReference type="Pfam" id="PF02772">
    <property type="entry name" value="S-AdoMet_synt_M"/>
    <property type="match status" value="1"/>
</dbReference>
<dbReference type="InterPro" id="IPR022636">
    <property type="entry name" value="S-AdoMet_synthetase_sfam"/>
</dbReference>
<dbReference type="GO" id="GO:0004478">
    <property type="term" value="F:methionine adenosyltransferase activity"/>
    <property type="evidence" value="ECO:0007669"/>
    <property type="project" value="UniProtKB-EC"/>
</dbReference>
<accession>A0A3B0N5C7</accession>
<dbReference type="FunFam" id="3.30.300.10:FF:000003">
    <property type="entry name" value="S-adenosylmethionine synthase"/>
    <property type="match status" value="1"/>
</dbReference>
<evidence type="ECO:0000256" key="8">
    <source>
        <dbReference type="ARBA" id="ARBA00022840"/>
    </source>
</evidence>
<comment type="similarity">
    <text evidence="2 12">Belongs to the AdoMet synthase family.</text>
</comment>
<evidence type="ECO:0000256" key="4">
    <source>
        <dbReference type="ARBA" id="ARBA00022563"/>
    </source>
</evidence>
<keyword evidence="3" id="KW-0963">Cytoplasm</keyword>
<dbReference type="SUPFAM" id="SSF55973">
    <property type="entry name" value="S-adenosylmethionine synthetase"/>
    <property type="match status" value="3"/>
</dbReference>
<dbReference type="GO" id="GO:0046872">
    <property type="term" value="F:metal ion binding"/>
    <property type="evidence" value="ECO:0007669"/>
    <property type="project" value="UniProtKB-KW"/>
</dbReference>
<dbReference type="PIRSF" id="PIRSF000497">
    <property type="entry name" value="MAT"/>
    <property type="match status" value="1"/>
</dbReference>
<dbReference type="InterPro" id="IPR002133">
    <property type="entry name" value="S-AdoMet_synthetase"/>
</dbReference>
<evidence type="ECO:0000256" key="10">
    <source>
        <dbReference type="ARBA" id="ARBA00022958"/>
    </source>
</evidence>
<evidence type="ECO:0000256" key="1">
    <source>
        <dbReference type="ARBA" id="ARBA00005224"/>
    </source>
</evidence>
<comment type="catalytic activity">
    <reaction evidence="11">
        <text>L-methionine + ATP + H2O = S-adenosyl-L-methionine + phosphate + diphosphate</text>
        <dbReference type="Rhea" id="RHEA:21080"/>
        <dbReference type="ChEBI" id="CHEBI:15377"/>
        <dbReference type="ChEBI" id="CHEBI:30616"/>
        <dbReference type="ChEBI" id="CHEBI:33019"/>
        <dbReference type="ChEBI" id="CHEBI:43474"/>
        <dbReference type="ChEBI" id="CHEBI:57844"/>
        <dbReference type="ChEBI" id="CHEBI:59789"/>
        <dbReference type="EC" id="2.5.1.6"/>
    </reaction>
</comment>
<evidence type="ECO:0000256" key="9">
    <source>
        <dbReference type="ARBA" id="ARBA00022842"/>
    </source>
</evidence>
<name>A0A3B0N5C7_THEAN</name>
<keyword evidence="8 11" id="KW-0067">ATP-binding</keyword>
<comment type="pathway">
    <text evidence="1 11">Amino-acid biosynthesis; S-adenosyl-L-methionine biosynthesis; S-adenosyl-L-methionine from L-methionine: step 1/1.</text>
</comment>
<feature type="domain" description="S-adenosylmethionine synthetase central" evidence="14">
    <location>
        <begin position="125"/>
        <end position="247"/>
    </location>
</feature>
<dbReference type="Pfam" id="PF00438">
    <property type="entry name" value="S-AdoMet_synt_N"/>
    <property type="match status" value="1"/>
</dbReference>
<sequence>MAVPNFINHTNGTFLFTSESVNEGHPDKLCDQISDSILDACLEQDKESKVACEVCTTKDFVMVFGEITTFANVDYVKVVKSVLKSVGYTSSDLGIDSNTVEVLVKFNLQSPEIANAVHVGKAKEQIGAGDQGIMFGYATDETPECVPLSHSLAVKLGQRLSYLRKNKHLPYLRPDAKTQVTVEYRKYTNGYIEPKRVDTIVISSQHDPGVDFQVMKEDIMKDVVMQVVPKHLLDEKTKYLINPAGSFVLGGPASDSGLTGRKIIVDTYGGWGAHGGGCFSGKDSTKVDRSGAYYARFVAKSLVSNGFCKRVIVQISYCIGTVDPISLYIDTYGTVAKGYTDNDLREIVLRNFDFRVGYIIDELKLKRPIFGKTSVYGHFGREDSDFLWERPKDLSHEKLSNNHNHMTNGY</sequence>
<dbReference type="GO" id="GO:0006730">
    <property type="term" value="P:one-carbon metabolic process"/>
    <property type="evidence" value="ECO:0007669"/>
    <property type="project" value="UniProtKB-KW"/>
</dbReference>
<dbReference type="HAMAP" id="MF_00086">
    <property type="entry name" value="S_AdoMet_synth1"/>
    <property type="match status" value="1"/>
</dbReference>
<dbReference type="EMBL" id="UIVS01000004">
    <property type="protein sequence ID" value="SVP95636.1"/>
    <property type="molecule type" value="Genomic_DNA"/>
</dbReference>
<dbReference type="EC" id="2.5.1.6" evidence="11"/>
<dbReference type="PROSITE" id="PS00377">
    <property type="entry name" value="ADOMET_SYNTHASE_2"/>
    <property type="match status" value="1"/>
</dbReference>